<dbReference type="AlphaFoldDB" id="A0A6U5XJ06"/>
<dbReference type="PROSITE" id="PS50082">
    <property type="entry name" value="WD_REPEATS_2"/>
    <property type="match status" value="3"/>
</dbReference>
<dbReference type="EMBL" id="HBKN01009389">
    <property type="protein sequence ID" value="CAE2273174.1"/>
    <property type="molecule type" value="Transcribed_RNA"/>
</dbReference>
<dbReference type="GO" id="GO:1990234">
    <property type="term" value="C:transferase complex"/>
    <property type="evidence" value="ECO:0007669"/>
    <property type="project" value="UniProtKB-ARBA"/>
</dbReference>
<dbReference type="PANTHER" id="PTHR22847">
    <property type="entry name" value="WD40 REPEAT PROTEIN"/>
    <property type="match status" value="1"/>
</dbReference>
<feature type="repeat" description="WD" evidence="3">
    <location>
        <begin position="303"/>
        <end position="344"/>
    </location>
</feature>
<evidence type="ECO:0000256" key="1">
    <source>
        <dbReference type="ARBA" id="ARBA00022574"/>
    </source>
</evidence>
<sequence>MGVKSSKLKAKDQGEKRKSSQAGSGSEEDMSQNSAVEAPRSLDFSDKSKQHGSAQRTPSDSSSNSSSVGSFHPKKLSQRQDPIFSKSLSTEGMAELIRRESEKTTPKELLQGLESLTEEKGDSKGAESAPTFDPPPFAQFSHKVNDGMWALYDCVKSASSTINVRCVEGHEMPITKVSIYPGSNQLVTACKSGEVNMFNAHSGAFIRTLGTPSRLPMCGVAFNCNGTMLATGSQDKYLRLFECSGFKEIASTSAHDSFVTCVTWANQNPLMLASGGGDKPIIRVSQLKVMDDGKKWVREKCVLTGHWAFVTSVQFSADDKSLVSSSMDGTIRVWDVENGEPLVDMGFSANAQNRSKMHIPALRHISHLHMEDELITDGSEQRFRWERDEFSAPMRLCKLQDYDGWGRQLEARFQYVNVDNGEIVYTSSGWLRTLKGHQGSVNSVIWASKSATLISCGDDGTIRFWDGQNTVNTDMVLDDRFAEGTAGYSILSIEDEMTPGETEDSMELETDEIIKLKIRFSETGFFFRQQCDVRHIPAKRIKRTLCSFSERMRNPVYRIERDDGTVLFDWDSSLHVFEGHEGAVHSVALNPAETKVISASEDTTIRVWEMPKIVPGKLPEASCLFIISTTPTIPISSAVVDSSSGVLICSGRQKGSLFFVSDDDLKKKLLT</sequence>
<dbReference type="PRINTS" id="PR00320">
    <property type="entry name" value="GPROTEINBRPT"/>
</dbReference>
<evidence type="ECO:0000313" key="6">
    <source>
        <dbReference type="EMBL" id="CAE2273174.1"/>
    </source>
</evidence>
<dbReference type="SMART" id="SM00320">
    <property type="entry name" value="WD40"/>
    <property type="match status" value="6"/>
</dbReference>
<proteinExistence type="predicted"/>
<name>A0A6U5XJ06_GUITH</name>
<feature type="region of interest" description="Disordered" evidence="4">
    <location>
        <begin position="116"/>
        <end position="137"/>
    </location>
</feature>
<dbReference type="InterPro" id="IPR015943">
    <property type="entry name" value="WD40/YVTN_repeat-like_dom_sf"/>
</dbReference>
<keyword evidence="1 3" id="KW-0853">WD repeat</keyword>
<dbReference type="Pfam" id="PF00400">
    <property type="entry name" value="WD40"/>
    <property type="match status" value="5"/>
</dbReference>
<feature type="repeat" description="WD" evidence="3">
    <location>
        <begin position="577"/>
        <end position="610"/>
    </location>
</feature>
<keyword evidence="2" id="KW-0677">Repeat</keyword>
<gene>
    <name evidence="5" type="ORF">GTHE00462_LOCUS7383</name>
    <name evidence="6" type="ORF">GTHE00462_LOCUS7384</name>
</gene>
<feature type="repeat" description="WD" evidence="3">
    <location>
        <begin position="434"/>
        <end position="466"/>
    </location>
</feature>
<dbReference type="EMBL" id="HBKN01009388">
    <property type="protein sequence ID" value="CAE2273165.1"/>
    <property type="molecule type" value="Transcribed_RNA"/>
</dbReference>
<feature type="region of interest" description="Disordered" evidence="4">
    <location>
        <begin position="1"/>
        <end position="89"/>
    </location>
</feature>
<dbReference type="InterPro" id="IPR019775">
    <property type="entry name" value="WD40_repeat_CS"/>
</dbReference>
<dbReference type="InterPro" id="IPR020472">
    <property type="entry name" value="WD40_PAC1"/>
</dbReference>
<accession>A0A6U5XJ06</accession>
<feature type="compositionally biased region" description="Basic and acidic residues" evidence="4">
    <location>
        <begin position="9"/>
        <end position="18"/>
    </location>
</feature>
<evidence type="ECO:0000256" key="2">
    <source>
        <dbReference type="ARBA" id="ARBA00022737"/>
    </source>
</evidence>
<evidence type="ECO:0008006" key="7">
    <source>
        <dbReference type="Google" id="ProtNLM"/>
    </source>
</evidence>
<evidence type="ECO:0000256" key="4">
    <source>
        <dbReference type="SAM" id="MobiDB-lite"/>
    </source>
</evidence>
<dbReference type="InterPro" id="IPR001680">
    <property type="entry name" value="WD40_rpt"/>
</dbReference>
<feature type="compositionally biased region" description="Low complexity" evidence="4">
    <location>
        <begin position="59"/>
        <end position="70"/>
    </location>
</feature>
<protein>
    <recommendedName>
        <fullName evidence="7">Guanine nucleotide-binding protein subunit beta-like protein</fullName>
    </recommendedName>
</protein>
<dbReference type="InterPro" id="IPR036322">
    <property type="entry name" value="WD40_repeat_dom_sf"/>
</dbReference>
<dbReference type="SUPFAM" id="SSF50978">
    <property type="entry name" value="WD40 repeat-like"/>
    <property type="match status" value="1"/>
</dbReference>
<organism evidence="5">
    <name type="scientific">Guillardia theta</name>
    <name type="common">Cryptophyte</name>
    <name type="synonym">Cryptomonas phi</name>
    <dbReference type="NCBI Taxonomy" id="55529"/>
    <lineage>
        <taxon>Eukaryota</taxon>
        <taxon>Cryptophyceae</taxon>
        <taxon>Pyrenomonadales</taxon>
        <taxon>Geminigeraceae</taxon>
        <taxon>Guillardia</taxon>
    </lineage>
</organism>
<dbReference type="PROSITE" id="PS00678">
    <property type="entry name" value="WD_REPEATS_1"/>
    <property type="match status" value="2"/>
</dbReference>
<dbReference type="Gene3D" id="2.130.10.10">
    <property type="entry name" value="YVTN repeat-like/Quinoprotein amine dehydrogenase"/>
    <property type="match status" value="3"/>
</dbReference>
<reference evidence="5" key="1">
    <citation type="submission" date="2021-01" db="EMBL/GenBank/DDBJ databases">
        <authorList>
            <person name="Corre E."/>
            <person name="Pelletier E."/>
            <person name="Niang G."/>
            <person name="Scheremetjew M."/>
            <person name="Finn R."/>
            <person name="Kale V."/>
            <person name="Holt S."/>
            <person name="Cochrane G."/>
            <person name="Meng A."/>
            <person name="Brown T."/>
            <person name="Cohen L."/>
        </authorList>
    </citation>
    <scope>NUCLEOTIDE SEQUENCE</scope>
    <source>
        <strain evidence="5">CCMP 2712</strain>
    </source>
</reference>
<evidence type="ECO:0000313" key="5">
    <source>
        <dbReference type="EMBL" id="CAE2273165.1"/>
    </source>
</evidence>
<dbReference type="PROSITE" id="PS50294">
    <property type="entry name" value="WD_REPEATS_REGION"/>
    <property type="match status" value="3"/>
</dbReference>
<evidence type="ECO:0000256" key="3">
    <source>
        <dbReference type="PROSITE-ProRule" id="PRU00221"/>
    </source>
</evidence>
<dbReference type="PANTHER" id="PTHR22847:SF637">
    <property type="entry name" value="WD REPEAT DOMAIN 5B"/>
    <property type="match status" value="1"/>
</dbReference>